<dbReference type="GO" id="GO:0004252">
    <property type="term" value="F:serine-type endopeptidase activity"/>
    <property type="evidence" value="ECO:0007669"/>
    <property type="project" value="InterPro"/>
</dbReference>
<proteinExistence type="predicted"/>
<sequence>MHAFFVLIVACLGVAAYGYPDIHIVGGSDAPPGKFPYQISLRKNGRHFCGGSIINKYTILTAAHCIARFWTPGALKNLTVHAGTNLLNESGSVYRVKQAIPHSNYNFMGSSNDIGVLILTTPIEYTQYIQPIPLATSDIAPEGTSCTLSGWGRTSFNGRDPNNLQEIELSVHSQ</sequence>
<dbReference type="InterPro" id="IPR043504">
    <property type="entry name" value="Peptidase_S1_PA_chymotrypsin"/>
</dbReference>
<evidence type="ECO:0000256" key="4">
    <source>
        <dbReference type="ARBA" id="ARBA00023157"/>
    </source>
</evidence>
<keyword evidence="5" id="KW-0732">Signal</keyword>
<dbReference type="OrthoDB" id="60866at2759"/>
<dbReference type="InterPro" id="IPR018114">
    <property type="entry name" value="TRYPSIN_HIS"/>
</dbReference>
<evidence type="ECO:0000259" key="6">
    <source>
        <dbReference type="PROSITE" id="PS50240"/>
    </source>
</evidence>
<evidence type="ECO:0000256" key="1">
    <source>
        <dbReference type="ARBA" id="ARBA00022670"/>
    </source>
</evidence>
<dbReference type="GeneID" id="112467134"/>
<evidence type="ECO:0000256" key="5">
    <source>
        <dbReference type="SAM" id="SignalP"/>
    </source>
</evidence>
<dbReference type="PANTHER" id="PTHR24252">
    <property type="entry name" value="ACROSIN-RELATED"/>
    <property type="match status" value="1"/>
</dbReference>
<dbReference type="CDD" id="cd00190">
    <property type="entry name" value="Tryp_SPc"/>
    <property type="match status" value="1"/>
</dbReference>
<evidence type="ECO:0000256" key="2">
    <source>
        <dbReference type="ARBA" id="ARBA00022801"/>
    </source>
</evidence>
<feature type="non-terminal residue" evidence="9">
    <location>
        <position position="174"/>
    </location>
</feature>
<dbReference type="InterPro" id="IPR001254">
    <property type="entry name" value="Trypsin_dom"/>
</dbReference>
<gene>
    <name evidence="9" type="primary">LOC112467134</name>
    <name evidence="8" type="synonym">LOC112466745</name>
</gene>
<name>A0A6J1R8P4_9HYME</name>
<dbReference type="PROSITE" id="PS00134">
    <property type="entry name" value="TRYPSIN_HIS"/>
    <property type="match status" value="1"/>
</dbReference>
<dbReference type="Proteomes" id="UP000504618">
    <property type="component" value="Unplaced"/>
</dbReference>
<evidence type="ECO:0000313" key="9">
    <source>
        <dbReference type="RefSeq" id="XP_024891384.1"/>
    </source>
</evidence>
<feature type="chain" id="PRO_5044639363" evidence="5">
    <location>
        <begin position="19"/>
        <end position="174"/>
    </location>
</feature>
<dbReference type="PROSITE" id="PS50240">
    <property type="entry name" value="TRYPSIN_DOM"/>
    <property type="match status" value="1"/>
</dbReference>
<feature type="signal peptide" evidence="5">
    <location>
        <begin position="1"/>
        <end position="18"/>
    </location>
</feature>
<keyword evidence="1" id="KW-0645">Protease</keyword>
<accession>A0A6J1R8P4</accession>
<organism evidence="7 9">
    <name type="scientific">Temnothorax curvispinosus</name>
    <dbReference type="NCBI Taxonomy" id="300111"/>
    <lineage>
        <taxon>Eukaryota</taxon>
        <taxon>Metazoa</taxon>
        <taxon>Ecdysozoa</taxon>
        <taxon>Arthropoda</taxon>
        <taxon>Hexapoda</taxon>
        <taxon>Insecta</taxon>
        <taxon>Pterygota</taxon>
        <taxon>Neoptera</taxon>
        <taxon>Endopterygota</taxon>
        <taxon>Hymenoptera</taxon>
        <taxon>Apocrita</taxon>
        <taxon>Aculeata</taxon>
        <taxon>Formicoidea</taxon>
        <taxon>Formicidae</taxon>
        <taxon>Myrmicinae</taxon>
        <taxon>Temnothorax</taxon>
    </lineage>
</organism>
<keyword evidence="2" id="KW-0378">Hydrolase</keyword>
<dbReference type="PRINTS" id="PR00722">
    <property type="entry name" value="CHYMOTRYPSIN"/>
</dbReference>
<evidence type="ECO:0000256" key="3">
    <source>
        <dbReference type="ARBA" id="ARBA00022825"/>
    </source>
</evidence>
<dbReference type="RefSeq" id="XP_024891146.1">
    <property type="nucleotide sequence ID" value="XM_025035378.1"/>
</dbReference>
<dbReference type="FunFam" id="2.40.10.10:FF:000073">
    <property type="entry name" value="Trypsin alpha"/>
    <property type="match status" value="1"/>
</dbReference>
<keyword evidence="4" id="KW-1015">Disulfide bond</keyword>
<dbReference type="RefSeq" id="XP_024891384.1">
    <property type="nucleotide sequence ID" value="XM_025035616.1"/>
</dbReference>
<feature type="domain" description="Peptidase S1" evidence="6">
    <location>
        <begin position="24"/>
        <end position="174"/>
    </location>
</feature>
<keyword evidence="3" id="KW-0720">Serine protease</keyword>
<dbReference type="InterPro" id="IPR009003">
    <property type="entry name" value="Peptidase_S1_PA"/>
</dbReference>
<evidence type="ECO:0000313" key="8">
    <source>
        <dbReference type="RefSeq" id="XP_024891146.1"/>
    </source>
</evidence>
<dbReference type="Pfam" id="PF00089">
    <property type="entry name" value="Trypsin"/>
    <property type="match status" value="1"/>
</dbReference>
<dbReference type="Gene3D" id="2.40.10.10">
    <property type="entry name" value="Trypsin-like serine proteases"/>
    <property type="match status" value="2"/>
</dbReference>
<dbReference type="PANTHER" id="PTHR24252:SF7">
    <property type="entry name" value="HYALIN"/>
    <property type="match status" value="1"/>
</dbReference>
<protein>
    <submittedName>
        <fullName evidence="8 9">Chymotrypsin-1-like</fullName>
    </submittedName>
</protein>
<dbReference type="InterPro" id="IPR001314">
    <property type="entry name" value="Peptidase_S1A"/>
</dbReference>
<keyword evidence="7" id="KW-1185">Reference proteome</keyword>
<dbReference type="SMART" id="SM00020">
    <property type="entry name" value="Tryp_SPc"/>
    <property type="match status" value="1"/>
</dbReference>
<dbReference type="SUPFAM" id="SSF50494">
    <property type="entry name" value="Trypsin-like serine proteases"/>
    <property type="match status" value="1"/>
</dbReference>
<evidence type="ECO:0000313" key="7">
    <source>
        <dbReference type="Proteomes" id="UP000504618"/>
    </source>
</evidence>
<dbReference type="AlphaFoldDB" id="A0A6J1R8P4"/>
<reference evidence="8 9" key="1">
    <citation type="submission" date="2025-04" db="UniProtKB">
        <authorList>
            <consortium name="RefSeq"/>
        </authorList>
    </citation>
    <scope>IDENTIFICATION</scope>
    <source>
        <tissue evidence="8 9">Whole body</tissue>
    </source>
</reference>
<dbReference type="GO" id="GO:0006508">
    <property type="term" value="P:proteolysis"/>
    <property type="evidence" value="ECO:0007669"/>
    <property type="project" value="UniProtKB-KW"/>
</dbReference>